<organism evidence="7">
    <name type="scientific">marine metagenome</name>
    <dbReference type="NCBI Taxonomy" id="408172"/>
    <lineage>
        <taxon>unclassified sequences</taxon>
        <taxon>metagenomes</taxon>
        <taxon>ecological metagenomes</taxon>
    </lineage>
</organism>
<evidence type="ECO:0000256" key="3">
    <source>
        <dbReference type="ARBA" id="ARBA00022989"/>
    </source>
</evidence>
<reference evidence="7" key="1">
    <citation type="submission" date="2018-05" db="EMBL/GenBank/DDBJ databases">
        <authorList>
            <person name="Lanie J.A."/>
            <person name="Ng W.-L."/>
            <person name="Kazmierczak K.M."/>
            <person name="Andrzejewski T.M."/>
            <person name="Davidsen T.M."/>
            <person name="Wayne K.J."/>
            <person name="Tettelin H."/>
            <person name="Glass J.I."/>
            <person name="Rusch D."/>
            <person name="Podicherti R."/>
            <person name="Tsui H.-C.T."/>
            <person name="Winkler M.E."/>
        </authorList>
    </citation>
    <scope>NUCLEOTIDE SEQUENCE</scope>
</reference>
<evidence type="ECO:0000256" key="2">
    <source>
        <dbReference type="ARBA" id="ARBA00022692"/>
    </source>
</evidence>
<protein>
    <recommendedName>
        <fullName evidence="6">HemY N-terminal domain-containing protein</fullName>
    </recommendedName>
</protein>
<evidence type="ECO:0000313" key="7">
    <source>
        <dbReference type="EMBL" id="SVA63947.1"/>
    </source>
</evidence>
<feature type="domain" description="HemY N-terminal" evidence="6">
    <location>
        <begin position="13"/>
        <end position="119"/>
    </location>
</feature>
<dbReference type="AlphaFoldDB" id="A0A381XIC9"/>
<keyword evidence="3 5" id="KW-1133">Transmembrane helix</keyword>
<dbReference type="InterPro" id="IPR010817">
    <property type="entry name" value="HemY_N"/>
</dbReference>
<proteinExistence type="predicted"/>
<dbReference type="Pfam" id="PF07219">
    <property type="entry name" value="HemY_N"/>
    <property type="match status" value="1"/>
</dbReference>
<gene>
    <name evidence="7" type="ORF">METZ01_LOCUS116801</name>
</gene>
<name>A0A381XIC9_9ZZZZ</name>
<keyword evidence="4 5" id="KW-0472">Membrane</keyword>
<evidence type="ECO:0000256" key="4">
    <source>
        <dbReference type="ARBA" id="ARBA00023136"/>
    </source>
</evidence>
<comment type="subcellular location">
    <subcellularLocation>
        <location evidence="1">Membrane</location>
    </subcellularLocation>
</comment>
<evidence type="ECO:0000259" key="6">
    <source>
        <dbReference type="Pfam" id="PF07219"/>
    </source>
</evidence>
<dbReference type="Gene3D" id="1.25.40.10">
    <property type="entry name" value="Tetratricopeptide repeat domain"/>
    <property type="match status" value="2"/>
</dbReference>
<dbReference type="GO" id="GO:0016020">
    <property type="term" value="C:membrane"/>
    <property type="evidence" value="ECO:0007669"/>
    <property type="project" value="UniProtKB-SubCell"/>
</dbReference>
<dbReference type="SUPFAM" id="SSF48452">
    <property type="entry name" value="TPR-like"/>
    <property type="match status" value="1"/>
</dbReference>
<feature type="transmembrane region" description="Helical" evidence="5">
    <location>
        <begin position="29"/>
        <end position="49"/>
    </location>
</feature>
<dbReference type="PIRSF" id="PIRSF031802">
    <property type="entry name" value="UCP031802"/>
    <property type="match status" value="1"/>
</dbReference>
<sequence>MGVAGAWLADHPGMISMQWGGRQFETSTAVAATGLAVLLVLAAVIYRFWRWLVSSPAALNKLRKESRQRKGYQSLSSGLVAVAAGDVRQAQKLARRTKQLLDDPSLTLLLSAQAAQLDGDETEAKENFQAMAAHPATEFLGLRGLLVQARRNGDRAKALRLARRAFALRPDTPWVGQELFALEAAANDWQAAEKTLAHNIRRKLLPADEGSRRQAIVKFAQALAASDEGESKRALELARKANNQLPEFAPATALAGRLLGAAGESNKARRLLLNGWRVAPHPELLAAWLDVHPSDQPAQRLEAVQELIAENPDDGESRLALAQAALEASEFDLARPPLESLMEQFPSARVARVIADLEEKERGDGAAARKWLRQASSLPVDATWVCKDCGRQIGVWAPHCPDCVSFDAFVWRVPAGAGAVLPYAAGITTAAAQSAEESEIEILPPDVEPASAPTN</sequence>
<evidence type="ECO:0000256" key="5">
    <source>
        <dbReference type="SAM" id="Phobius"/>
    </source>
</evidence>
<accession>A0A381XIC9</accession>
<dbReference type="EMBL" id="UINC01015129">
    <property type="protein sequence ID" value="SVA63947.1"/>
    <property type="molecule type" value="Genomic_DNA"/>
</dbReference>
<dbReference type="InterPro" id="IPR016982">
    <property type="entry name" value="Mms48"/>
</dbReference>
<dbReference type="InterPro" id="IPR011990">
    <property type="entry name" value="TPR-like_helical_dom_sf"/>
</dbReference>
<evidence type="ECO:0000256" key="1">
    <source>
        <dbReference type="ARBA" id="ARBA00004370"/>
    </source>
</evidence>
<keyword evidence="2 5" id="KW-0812">Transmembrane</keyword>